<evidence type="ECO:0000313" key="2">
    <source>
        <dbReference type="Proteomes" id="UP000184047"/>
    </source>
</evidence>
<dbReference type="EMBL" id="FQWT01000001">
    <property type="protein sequence ID" value="SHG56254.1"/>
    <property type="molecule type" value="Genomic_DNA"/>
</dbReference>
<dbReference type="RefSeq" id="WP_103290207.1">
    <property type="nucleotide sequence ID" value="NZ_FQWT01000001.1"/>
</dbReference>
<dbReference type="Gene3D" id="1.10.10.1190">
    <property type="entry name" value="Antirestriction protein ArdA, domain 3"/>
    <property type="match status" value="1"/>
</dbReference>
<dbReference type="GeneID" id="56898639"/>
<gene>
    <name evidence="1" type="ORF">SAMN05421866_0835</name>
</gene>
<organism evidence="1 2">
    <name type="scientific">Chryseobacterium oranimense</name>
    <dbReference type="NCBI Taxonomy" id="421058"/>
    <lineage>
        <taxon>Bacteria</taxon>
        <taxon>Pseudomonadati</taxon>
        <taxon>Bacteroidota</taxon>
        <taxon>Flavobacteriia</taxon>
        <taxon>Flavobacteriales</taxon>
        <taxon>Weeksellaceae</taxon>
        <taxon>Chryseobacterium group</taxon>
        <taxon>Chryseobacterium</taxon>
    </lineage>
</organism>
<evidence type="ECO:0000313" key="1">
    <source>
        <dbReference type="EMBL" id="SHG56254.1"/>
    </source>
</evidence>
<reference evidence="2" key="1">
    <citation type="submission" date="2016-11" db="EMBL/GenBank/DDBJ databases">
        <authorList>
            <person name="Varghese N."/>
            <person name="Submissions S."/>
        </authorList>
    </citation>
    <scope>NUCLEOTIDE SEQUENCE [LARGE SCALE GENOMIC DNA]</scope>
    <source>
        <strain evidence="2">DSM 19055</strain>
    </source>
</reference>
<dbReference type="OrthoDB" id="944647at2"/>
<proteinExistence type="predicted"/>
<dbReference type="Proteomes" id="UP000184047">
    <property type="component" value="Unassembled WGS sequence"/>
</dbReference>
<name>A0A1M5KTX5_9FLAO</name>
<keyword evidence="2" id="KW-1185">Reference proteome</keyword>
<accession>A0A1M5KTX5</accession>
<dbReference type="STRING" id="421058.SAMN05421866_0835"/>
<dbReference type="InterPro" id="IPR041895">
    <property type="entry name" value="ArdA_dom1"/>
</dbReference>
<protein>
    <submittedName>
        <fullName evidence="1">Antirestriction protein</fullName>
    </submittedName>
</protein>
<dbReference type="Pfam" id="PF07275">
    <property type="entry name" value="ArdA"/>
    <property type="match status" value="1"/>
</dbReference>
<dbReference type="Gene3D" id="3.10.20.480">
    <property type="entry name" value="Antirestriction protein ArdA, domain 1"/>
    <property type="match status" value="1"/>
</dbReference>
<dbReference type="AlphaFoldDB" id="A0A1M5KTX5"/>
<dbReference type="InterPro" id="IPR041893">
    <property type="entry name" value="ArdA_dom3"/>
</dbReference>
<dbReference type="InterPro" id="IPR009899">
    <property type="entry name" value="ArdA"/>
</dbReference>
<sequence>MSTIQIDITQASIYVGTYAKYNDGSIFGKWLKLSDYADRGEFYDACAELHSDEEDPEFMFQDYEHIPKGLIGESWLCENTFEVLEALGNLDDNDLEAFLIWCDNDHKDFSKSDIDELISDFKDDYVAHYDSEEDFARELVEGRSDLSDFAKEYFDYEAYARDLFCGSYWSQDGHVFYN</sequence>